<dbReference type="PROSITE" id="PS51257">
    <property type="entry name" value="PROKAR_LIPOPROTEIN"/>
    <property type="match status" value="1"/>
</dbReference>
<dbReference type="InterPro" id="IPR036942">
    <property type="entry name" value="Beta-barrel_TonB_sf"/>
</dbReference>
<keyword evidence="12 19" id="KW-0675">Receptor</keyword>
<dbReference type="PANTHER" id="PTHR32552">
    <property type="entry name" value="FERRICHROME IRON RECEPTOR-RELATED"/>
    <property type="match status" value="1"/>
</dbReference>
<proteinExistence type="inferred from homology"/>
<evidence type="ECO:0000256" key="7">
    <source>
        <dbReference type="ARBA" id="ARBA00022729"/>
    </source>
</evidence>
<keyword evidence="3 14" id="KW-0813">Transport</keyword>
<keyword evidence="8" id="KW-0408">Iron</keyword>
<feature type="domain" description="TonB-dependent receptor plug" evidence="18">
    <location>
        <begin position="50"/>
        <end position="157"/>
    </location>
</feature>
<feature type="signal peptide" evidence="16">
    <location>
        <begin position="1"/>
        <end position="25"/>
    </location>
</feature>
<dbReference type="Gene3D" id="2.40.170.20">
    <property type="entry name" value="TonB-dependent receptor, beta-barrel domain"/>
    <property type="match status" value="1"/>
</dbReference>
<evidence type="ECO:0000256" key="16">
    <source>
        <dbReference type="SAM" id="SignalP"/>
    </source>
</evidence>
<keyword evidence="7 16" id="KW-0732">Signal</keyword>
<dbReference type="InterPro" id="IPR012910">
    <property type="entry name" value="Plug_dom"/>
</dbReference>
<dbReference type="Pfam" id="PF07715">
    <property type="entry name" value="Plug"/>
    <property type="match status" value="1"/>
</dbReference>
<evidence type="ECO:0000256" key="9">
    <source>
        <dbReference type="ARBA" id="ARBA00023065"/>
    </source>
</evidence>
<dbReference type="SUPFAM" id="SSF56935">
    <property type="entry name" value="Porins"/>
    <property type="match status" value="1"/>
</dbReference>
<dbReference type="EMBL" id="JAQSIP010000016">
    <property type="protein sequence ID" value="MDD0841111.1"/>
    <property type="molecule type" value="Genomic_DNA"/>
</dbReference>
<evidence type="ECO:0000259" key="18">
    <source>
        <dbReference type="Pfam" id="PF07715"/>
    </source>
</evidence>
<keyword evidence="13 14" id="KW-0998">Cell outer membrane</keyword>
<evidence type="ECO:0000313" key="20">
    <source>
        <dbReference type="Proteomes" id="UP001528673"/>
    </source>
</evidence>
<evidence type="ECO:0000313" key="19">
    <source>
        <dbReference type="EMBL" id="MDD0841111.1"/>
    </source>
</evidence>
<comment type="subcellular location">
    <subcellularLocation>
        <location evidence="1 14">Cell outer membrane</location>
        <topology evidence="1 14">Multi-pass membrane protein</topology>
    </subcellularLocation>
</comment>
<dbReference type="InterPro" id="IPR039426">
    <property type="entry name" value="TonB-dep_rcpt-like"/>
</dbReference>
<evidence type="ECO:0000256" key="15">
    <source>
        <dbReference type="RuleBase" id="RU003357"/>
    </source>
</evidence>
<name>A0ABT5N462_9BURK</name>
<organism evidence="19 20">
    <name type="scientific">Curvibacter cyanobacteriorum</name>
    <dbReference type="NCBI Taxonomy" id="3026422"/>
    <lineage>
        <taxon>Bacteria</taxon>
        <taxon>Pseudomonadati</taxon>
        <taxon>Pseudomonadota</taxon>
        <taxon>Betaproteobacteria</taxon>
        <taxon>Burkholderiales</taxon>
        <taxon>Comamonadaceae</taxon>
        <taxon>Curvibacter</taxon>
    </lineage>
</organism>
<dbReference type="InterPro" id="IPR037066">
    <property type="entry name" value="Plug_dom_sf"/>
</dbReference>
<feature type="chain" id="PRO_5047255828" evidence="16">
    <location>
        <begin position="26"/>
        <end position="690"/>
    </location>
</feature>
<evidence type="ECO:0000256" key="5">
    <source>
        <dbReference type="ARBA" id="ARBA00022496"/>
    </source>
</evidence>
<keyword evidence="5" id="KW-0410">Iron transport</keyword>
<dbReference type="Pfam" id="PF00593">
    <property type="entry name" value="TonB_dep_Rec_b-barrel"/>
    <property type="match status" value="1"/>
</dbReference>
<dbReference type="Gene3D" id="2.170.130.10">
    <property type="entry name" value="TonB-dependent receptor, plug domain"/>
    <property type="match status" value="1"/>
</dbReference>
<dbReference type="PROSITE" id="PS52016">
    <property type="entry name" value="TONB_DEPENDENT_REC_3"/>
    <property type="match status" value="1"/>
</dbReference>
<evidence type="ECO:0000256" key="11">
    <source>
        <dbReference type="ARBA" id="ARBA00023136"/>
    </source>
</evidence>
<comment type="caution">
    <text evidence="19">The sequence shown here is derived from an EMBL/GenBank/DDBJ whole genome shotgun (WGS) entry which is preliminary data.</text>
</comment>
<evidence type="ECO:0000256" key="12">
    <source>
        <dbReference type="ARBA" id="ARBA00023170"/>
    </source>
</evidence>
<keyword evidence="11 14" id="KW-0472">Membrane</keyword>
<evidence type="ECO:0000256" key="13">
    <source>
        <dbReference type="ARBA" id="ARBA00023237"/>
    </source>
</evidence>
<evidence type="ECO:0000256" key="3">
    <source>
        <dbReference type="ARBA" id="ARBA00022448"/>
    </source>
</evidence>
<sequence>MLFKQNLWPLAVASTLSCLQSPAHAAGDSLITLGEVKVSSGTEGALPPSSLLTSVDLLGADKIEDQNVNNSWELLGQLPGIQLTETRMGAESGKPTFRAFNGEGYINGIKVLIDGIPSNVNSGNQRFIDMIFPLELDYIEVVRGTNDPRYGLHNIGGNINFATRQGGHYNDSRISYGSHATREVQWALGRETQGFAQNYFIAKQDSNGYRDHSAYQKYTLGGKWFITSPDQTIKAGIVARLYSNQAQEPGFLTLAQWAQNPQQSGAHNANDGDSRDMKHLSAHLDWQITPQWLASQKLYFNHYSDDRRVTFTASPAASLNNLPRQRRFWDENQTGWMGTLTWRGQAGLVVDGGLNVERQKNLYQRYRYAYAIPTNFSQPTTTSNDDQYTLNNVGGYVQAIVQATDKLKLVPGLRLDQFSGDTLIRTSGVRGRLQGYGWIQQPKFSLVYSLNPETSLYANWGRTFQVLTGSRAPAYLTSSAQAQFAPSMNTGTELGVKFKPAPHTDLRVALWRQEATNEVANMPSTGTTVGLGQTLRKGLDLQAGTRLGPQLKVWASHSLQEARVVSAFTAAGVSLAGKEVFATPRRISTAGLEYQAHEKLRLGLQGRAQSDYFIDDLNAQGKFGALLTFDASARYTVSPQVSVDFQIKNLADRRQAYVWYDNFFWPAGSAQPMASPGAGRTAFIALNLKM</sequence>
<keyword evidence="6 14" id="KW-0812">Transmembrane</keyword>
<evidence type="ECO:0000256" key="1">
    <source>
        <dbReference type="ARBA" id="ARBA00004571"/>
    </source>
</evidence>
<dbReference type="InterPro" id="IPR000531">
    <property type="entry name" value="Beta-barrel_TonB"/>
</dbReference>
<keyword evidence="20" id="KW-1185">Reference proteome</keyword>
<dbReference type="RefSeq" id="WP_273953900.1">
    <property type="nucleotide sequence ID" value="NZ_JAQSIP010000016.1"/>
</dbReference>
<feature type="domain" description="TonB-dependent receptor-like beta-barrel" evidence="17">
    <location>
        <begin position="240"/>
        <end position="650"/>
    </location>
</feature>
<evidence type="ECO:0000256" key="6">
    <source>
        <dbReference type="ARBA" id="ARBA00022692"/>
    </source>
</evidence>
<keyword evidence="4 14" id="KW-1134">Transmembrane beta strand</keyword>
<dbReference type="Proteomes" id="UP001528673">
    <property type="component" value="Unassembled WGS sequence"/>
</dbReference>
<keyword evidence="9" id="KW-0406">Ion transport</keyword>
<accession>A0ABT5N462</accession>
<reference evidence="19 20" key="1">
    <citation type="submission" date="2023-02" db="EMBL/GenBank/DDBJ databases">
        <title>Bacterial whole genomic sequence of Curvibacter sp. HBC61.</title>
        <authorList>
            <person name="Le V."/>
            <person name="Ko S.-R."/>
            <person name="Ahn C.-Y."/>
            <person name="Oh H.-M."/>
        </authorList>
    </citation>
    <scope>NUCLEOTIDE SEQUENCE [LARGE SCALE GENOMIC DNA]</scope>
    <source>
        <strain evidence="19 20">HBC61</strain>
    </source>
</reference>
<evidence type="ECO:0000256" key="8">
    <source>
        <dbReference type="ARBA" id="ARBA00023004"/>
    </source>
</evidence>
<protein>
    <submittedName>
        <fullName evidence="19">TonB-dependent receptor</fullName>
    </submittedName>
</protein>
<dbReference type="PANTHER" id="PTHR32552:SF68">
    <property type="entry name" value="FERRICHROME OUTER MEMBRANE TRANSPORTER_PHAGE RECEPTOR"/>
    <property type="match status" value="1"/>
</dbReference>
<evidence type="ECO:0000259" key="17">
    <source>
        <dbReference type="Pfam" id="PF00593"/>
    </source>
</evidence>
<evidence type="ECO:0000256" key="4">
    <source>
        <dbReference type="ARBA" id="ARBA00022452"/>
    </source>
</evidence>
<evidence type="ECO:0000256" key="10">
    <source>
        <dbReference type="ARBA" id="ARBA00023077"/>
    </source>
</evidence>
<gene>
    <name evidence="19" type="ORF">PSQ40_21215</name>
</gene>
<keyword evidence="10 15" id="KW-0798">TonB box</keyword>
<evidence type="ECO:0000256" key="2">
    <source>
        <dbReference type="ARBA" id="ARBA00009810"/>
    </source>
</evidence>
<evidence type="ECO:0000256" key="14">
    <source>
        <dbReference type="PROSITE-ProRule" id="PRU01360"/>
    </source>
</evidence>
<comment type="similarity">
    <text evidence="2 14 15">Belongs to the TonB-dependent receptor family.</text>
</comment>